<feature type="compositionally biased region" description="Polar residues" evidence="1">
    <location>
        <begin position="746"/>
        <end position="768"/>
    </location>
</feature>
<dbReference type="EMBL" id="MU154536">
    <property type="protein sequence ID" value="KAF9498646.1"/>
    <property type="molecule type" value="Genomic_DNA"/>
</dbReference>
<feature type="compositionally biased region" description="Low complexity" evidence="1">
    <location>
        <begin position="950"/>
        <end position="965"/>
    </location>
</feature>
<reference evidence="2" key="1">
    <citation type="submission" date="2020-11" db="EMBL/GenBank/DDBJ databases">
        <authorList>
            <consortium name="DOE Joint Genome Institute"/>
            <person name="Ahrendt S."/>
            <person name="Riley R."/>
            <person name="Andreopoulos W."/>
            <person name="Labutti K."/>
            <person name="Pangilinan J."/>
            <person name="Ruiz-Duenas F.J."/>
            <person name="Barrasa J.M."/>
            <person name="Sanchez-Garcia M."/>
            <person name="Camarero S."/>
            <person name="Miyauchi S."/>
            <person name="Serrano A."/>
            <person name="Linde D."/>
            <person name="Babiker R."/>
            <person name="Drula E."/>
            <person name="Ayuso-Fernandez I."/>
            <person name="Pacheco R."/>
            <person name="Padilla G."/>
            <person name="Ferreira P."/>
            <person name="Barriuso J."/>
            <person name="Kellner H."/>
            <person name="Castanera R."/>
            <person name="Alfaro M."/>
            <person name="Ramirez L."/>
            <person name="Pisabarro A.G."/>
            <person name="Kuo A."/>
            <person name="Tritt A."/>
            <person name="Lipzen A."/>
            <person name="He G."/>
            <person name="Yan M."/>
            <person name="Ng V."/>
            <person name="Cullen D."/>
            <person name="Martin F."/>
            <person name="Rosso M.-N."/>
            <person name="Henrissat B."/>
            <person name="Hibbett D."/>
            <person name="Martinez A.T."/>
            <person name="Grigoriev I.V."/>
        </authorList>
    </citation>
    <scope>NUCLEOTIDE SEQUENCE</scope>
    <source>
        <strain evidence="2">ATCC 90797</strain>
    </source>
</reference>
<feature type="compositionally biased region" description="Low complexity" evidence="1">
    <location>
        <begin position="316"/>
        <end position="335"/>
    </location>
</feature>
<organism evidence="2 3">
    <name type="scientific">Pleurotus eryngii</name>
    <name type="common">Boletus of the steppes</name>
    <dbReference type="NCBI Taxonomy" id="5323"/>
    <lineage>
        <taxon>Eukaryota</taxon>
        <taxon>Fungi</taxon>
        <taxon>Dikarya</taxon>
        <taxon>Basidiomycota</taxon>
        <taxon>Agaricomycotina</taxon>
        <taxon>Agaricomycetes</taxon>
        <taxon>Agaricomycetidae</taxon>
        <taxon>Agaricales</taxon>
        <taxon>Pleurotineae</taxon>
        <taxon>Pleurotaceae</taxon>
        <taxon>Pleurotus</taxon>
    </lineage>
</organism>
<feature type="compositionally biased region" description="Gly residues" evidence="1">
    <location>
        <begin position="285"/>
        <end position="296"/>
    </location>
</feature>
<feature type="compositionally biased region" description="Polar residues" evidence="1">
    <location>
        <begin position="302"/>
        <end position="315"/>
    </location>
</feature>
<feature type="region of interest" description="Disordered" evidence="1">
    <location>
        <begin position="101"/>
        <end position="335"/>
    </location>
</feature>
<sequence length="1039" mass="109260">MMETTRFKSRYEEEQDIPLAPLLTLSAAGIWLHVQSPTFCLTHLAACRLPTTTSTATSTTPSGFPSDTVNWRADRTYKMIHLEHHKILPAWDGLPPRDDSSFNSDSFLSDSPNSKPASNFSAQQQQPETNPQSITQSSDPAESDPAESHTSPPRPPSTTNPQDGSTGVPSPPGDDRSSSLSPLPEPGSPQTTHNEATGSPAPAPPSKEDDEAAGEKPSSVAIKTGLEQSSRQSTPLSEPPDQEDDADPSADNLKEGMQEESAGARTGEANGVDAKETKPPEGARSGKGSGGGGGSTPGDVNAASTWNKDSATTNDPHSVLPSPVAPSPTSTVPQASDPKVVAVLELNVELLKVFMEFQTRGMPMADPVPSYYARLQSNLAWLAAAADQSRQGNHSQISLPMMDPPSPVDFAPNERIRQLYSDLPSVFAKEMARRQQAVLSSVNASSALSTPAPPSTPALTNPMPGKPSTPNASVNHLKRDRPHDAHAPSEPTSIKRRDTGESKPNFGAVSPSPAPSTPSHNNMGPTNAGNIGNNMYMNQANGIPSTPNQAQLGLGMPNGATGGSGQGGSPAPFPMGPLGTNLVNTAEAQLAASNRDRARQAQIRAAQQLQLQQQQQQQQSRQMSPSSSSGMPNNQMGGQMQNAAMNHVPGASSPGANPSGSGNMMSMNMGGGNAPQQGHSQSGGGMSQQNFQAMYQMLQTPNHPFVNYMVRNVQGFAQLPLQAQLQKMMVAQNVIQQQRERANMANASGGMSPTASMGGQQFQGQANMSPVSPVANSPSVPQGAQGAGFLAGSGNMGQGGMDPRMQIPQGMNMNTLSAQQRQLYLLQQQARAGGGGGAGGNNNAMMSALQQQERMRQQMGQQGQATSPTIGSPLSGNMPDISSLRSNNGIPGIARSARSPSDNAPSPMTPRIPTRGPSMGQEDYQRMLMAQQAQQANRIAAQSPIGFGQQSQAAWQQTQMQQQMGNQGGYGGSGSPSIQQQNWSQQHQGGYPFASSPGGEHPQAIRHMSGTPGPQNSHPQPESGMVVPSDFNDLLDWPQ</sequence>
<accession>A0A9P6A7M7</accession>
<feature type="region of interest" description="Disordered" evidence="1">
    <location>
        <begin position="442"/>
        <end position="687"/>
    </location>
</feature>
<evidence type="ECO:0000313" key="2">
    <source>
        <dbReference type="EMBL" id="KAF9498646.1"/>
    </source>
</evidence>
<feature type="compositionally biased region" description="Basic and acidic residues" evidence="1">
    <location>
        <begin position="481"/>
        <end position="501"/>
    </location>
</feature>
<feature type="compositionally biased region" description="Polar residues" evidence="1">
    <location>
        <begin position="865"/>
        <end position="875"/>
    </location>
</feature>
<evidence type="ECO:0000256" key="1">
    <source>
        <dbReference type="SAM" id="MobiDB-lite"/>
    </source>
</evidence>
<evidence type="ECO:0000313" key="3">
    <source>
        <dbReference type="Proteomes" id="UP000807025"/>
    </source>
</evidence>
<comment type="caution">
    <text evidence="2">The sequence shown here is derived from an EMBL/GenBank/DDBJ whole genome shotgun (WGS) entry which is preliminary data.</text>
</comment>
<feature type="compositionally biased region" description="Low complexity" evidence="1">
    <location>
        <begin position="649"/>
        <end position="680"/>
    </location>
</feature>
<feature type="region of interest" description="Disordered" evidence="1">
    <location>
        <begin position="851"/>
        <end position="920"/>
    </location>
</feature>
<feature type="compositionally biased region" description="Low complexity" evidence="1">
    <location>
        <begin position="600"/>
        <end position="638"/>
    </location>
</feature>
<feature type="compositionally biased region" description="Low complexity" evidence="1">
    <location>
        <begin position="975"/>
        <end position="988"/>
    </location>
</feature>
<proteinExistence type="predicted"/>
<protein>
    <submittedName>
        <fullName evidence="2">Uncharacterized protein</fullName>
    </submittedName>
</protein>
<dbReference type="AlphaFoldDB" id="A0A9P6A7M7"/>
<name>A0A9P6A7M7_PLEER</name>
<dbReference type="OrthoDB" id="2530523at2759"/>
<feature type="compositionally biased region" description="Low complexity" evidence="1">
    <location>
        <begin position="101"/>
        <end position="114"/>
    </location>
</feature>
<keyword evidence="3" id="KW-1185">Reference proteome</keyword>
<feature type="compositionally biased region" description="Low complexity" evidence="1">
    <location>
        <begin position="769"/>
        <end position="781"/>
    </location>
</feature>
<feature type="region of interest" description="Disordered" evidence="1">
    <location>
        <begin position="950"/>
        <end position="1039"/>
    </location>
</feature>
<feature type="compositionally biased region" description="Polar residues" evidence="1">
    <location>
        <begin position="115"/>
        <end position="140"/>
    </location>
</feature>
<feature type="compositionally biased region" description="Polar residues" evidence="1">
    <location>
        <begin position="520"/>
        <end position="551"/>
    </location>
</feature>
<feature type="region of interest" description="Disordered" evidence="1">
    <location>
        <begin position="746"/>
        <end position="782"/>
    </location>
</feature>
<dbReference type="Proteomes" id="UP000807025">
    <property type="component" value="Unassembled WGS sequence"/>
</dbReference>
<gene>
    <name evidence="2" type="ORF">BDN71DRAFT_346744</name>
</gene>
<feature type="compositionally biased region" description="Polar residues" evidence="1">
    <location>
        <begin position="226"/>
        <end position="236"/>
    </location>
</feature>